<dbReference type="InterPro" id="IPR052055">
    <property type="entry name" value="Hepadnavirus_pol/RT"/>
</dbReference>
<dbReference type="OrthoDB" id="2348824at2759"/>
<dbReference type="CDD" id="cd01647">
    <property type="entry name" value="RT_LTR"/>
    <property type="match status" value="1"/>
</dbReference>
<feature type="compositionally biased region" description="Polar residues" evidence="1">
    <location>
        <begin position="569"/>
        <end position="586"/>
    </location>
</feature>
<dbReference type="GO" id="GO:0003676">
    <property type="term" value="F:nucleic acid binding"/>
    <property type="evidence" value="ECO:0007669"/>
    <property type="project" value="InterPro"/>
</dbReference>
<feature type="domain" description="Reverse transcriptase" evidence="2">
    <location>
        <begin position="15"/>
        <end position="199"/>
    </location>
</feature>
<dbReference type="Gene3D" id="3.30.420.10">
    <property type="entry name" value="Ribonuclease H-like superfamily/Ribonuclease H"/>
    <property type="match status" value="1"/>
</dbReference>
<evidence type="ECO:0000259" key="2">
    <source>
        <dbReference type="PROSITE" id="PS50878"/>
    </source>
</evidence>
<dbReference type="InterPro" id="IPR043502">
    <property type="entry name" value="DNA/RNA_pol_sf"/>
</dbReference>
<dbReference type="PANTHER" id="PTHR33050:SF7">
    <property type="entry name" value="RIBONUCLEASE H"/>
    <property type="match status" value="1"/>
</dbReference>
<feature type="compositionally biased region" description="Basic and acidic residues" evidence="1">
    <location>
        <begin position="533"/>
        <end position="548"/>
    </location>
</feature>
<dbReference type="CDD" id="cd09275">
    <property type="entry name" value="RNase_HI_RT_DIRS1"/>
    <property type="match status" value="1"/>
</dbReference>
<dbReference type="AlphaFoldDB" id="A0A5J4UWB8"/>
<proteinExistence type="predicted"/>
<evidence type="ECO:0000313" key="3">
    <source>
        <dbReference type="EMBL" id="KAA6374749.1"/>
    </source>
</evidence>
<dbReference type="PANTHER" id="PTHR33050">
    <property type="entry name" value="REVERSE TRANSCRIPTASE DOMAIN-CONTAINING PROTEIN"/>
    <property type="match status" value="1"/>
</dbReference>
<dbReference type="GO" id="GO:0003964">
    <property type="term" value="F:RNA-directed DNA polymerase activity"/>
    <property type="evidence" value="ECO:0007669"/>
    <property type="project" value="UniProtKB-KW"/>
</dbReference>
<dbReference type="Gene3D" id="3.30.70.270">
    <property type="match status" value="1"/>
</dbReference>
<protein>
    <submittedName>
        <fullName evidence="3">Putative reverse transcriptase</fullName>
    </submittedName>
</protein>
<gene>
    <name evidence="3" type="ORF">EZS28_029725</name>
</gene>
<feature type="region of interest" description="Disordered" evidence="1">
    <location>
        <begin position="533"/>
        <end position="586"/>
    </location>
</feature>
<dbReference type="Pfam" id="PF00078">
    <property type="entry name" value="RVT_1"/>
    <property type="match status" value="1"/>
</dbReference>
<keyword evidence="3" id="KW-0695">RNA-directed DNA polymerase</keyword>
<dbReference type="PROSITE" id="PS50878">
    <property type="entry name" value="RT_POL"/>
    <property type="match status" value="1"/>
</dbReference>
<dbReference type="Gene3D" id="3.10.10.10">
    <property type="entry name" value="HIV Type 1 Reverse Transcriptase, subunit A, domain 1"/>
    <property type="match status" value="1"/>
</dbReference>
<dbReference type="EMBL" id="SNRW01011740">
    <property type="protein sequence ID" value="KAA6374749.1"/>
    <property type="molecule type" value="Genomic_DNA"/>
</dbReference>
<sequence>MTVLESLINNELQQKVITEVKQEQLRWINPIFARPKKGKGRWRKIMDCSELNKHLVSYHFKMDDIQTLRQLARNQDWAIKIDLESAYNHVPVSRNLCRYLGFQFKDKFYMYHAMCFGIKNAPLVFHKLMKPVMQYIRTSLQIRCLSYSDDLVFLNNSKEDFQQQIPKILEILTDLGWKISREKSILTPQQEIEFLGWKVDLKNNQLSMTRERRAETLCLLGKWRRTIEKNQIVRIKWVASLIGKLNFLRTQFRRGEPEAVLTTDASETQWGGTLQLIKTGQIVRFAGNWYSNPKWKLTSSNQRELAAIFLGIQNIGKNFEVGVIKSLRIQSDNSTAIFDLRRGAAAPALCKLVDQILQTLKNMKIQFSAFHIPGKDNKEADSLSRLSTSGDYGIRKEVLVEALQELAMQPTVDYFANRRNRKCRRFYSLIWDPWAQGQDGMKANWKKETPLLHPPIPLIQRVLNKVRKDQTEAVLIVPYWQTQSWWTDLQELMIKSINLGKSSDVLEVGGRMRKQKRHLPPGDVLIAHIKGKEEKNSLNKSQHKEVQLKKQPTIQLGAGMVHGEDTGKDQANSSITGKVQTENGKI</sequence>
<dbReference type="InterPro" id="IPR043128">
    <property type="entry name" value="Rev_trsase/Diguanyl_cyclase"/>
</dbReference>
<keyword evidence="3" id="KW-0548">Nucleotidyltransferase</keyword>
<dbReference type="InterPro" id="IPR036397">
    <property type="entry name" value="RNaseH_sf"/>
</dbReference>
<dbReference type="SUPFAM" id="SSF56672">
    <property type="entry name" value="DNA/RNA polymerases"/>
    <property type="match status" value="1"/>
</dbReference>
<reference evidence="3 4" key="1">
    <citation type="submission" date="2019-03" db="EMBL/GenBank/DDBJ databases">
        <title>Single cell metagenomics reveals metabolic interactions within the superorganism composed of flagellate Streblomastix strix and complex community of Bacteroidetes bacteria on its surface.</title>
        <authorList>
            <person name="Treitli S.C."/>
            <person name="Kolisko M."/>
            <person name="Husnik F."/>
            <person name="Keeling P."/>
            <person name="Hampl V."/>
        </authorList>
    </citation>
    <scope>NUCLEOTIDE SEQUENCE [LARGE SCALE GENOMIC DNA]</scope>
    <source>
        <strain evidence="3">ST1C</strain>
    </source>
</reference>
<organism evidence="3 4">
    <name type="scientific">Streblomastix strix</name>
    <dbReference type="NCBI Taxonomy" id="222440"/>
    <lineage>
        <taxon>Eukaryota</taxon>
        <taxon>Metamonada</taxon>
        <taxon>Preaxostyla</taxon>
        <taxon>Oxymonadida</taxon>
        <taxon>Streblomastigidae</taxon>
        <taxon>Streblomastix</taxon>
    </lineage>
</organism>
<comment type="caution">
    <text evidence="3">The sequence shown here is derived from an EMBL/GenBank/DDBJ whole genome shotgun (WGS) entry which is preliminary data.</text>
</comment>
<dbReference type="Proteomes" id="UP000324800">
    <property type="component" value="Unassembled WGS sequence"/>
</dbReference>
<accession>A0A5J4UWB8</accession>
<keyword evidence="3" id="KW-0808">Transferase</keyword>
<name>A0A5J4UWB8_9EUKA</name>
<evidence type="ECO:0000256" key="1">
    <source>
        <dbReference type="SAM" id="MobiDB-lite"/>
    </source>
</evidence>
<evidence type="ECO:0000313" key="4">
    <source>
        <dbReference type="Proteomes" id="UP000324800"/>
    </source>
</evidence>
<dbReference type="InterPro" id="IPR000477">
    <property type="entry name" value="RT_dom"/>
</dbReference>